<protein>
    <submittedName>
        <fullName evidence="1">Uncharacterized protein</fullName>
    </submittedName>
</protein>
<evidence type="ECO:0000313" key="1">
    <source>
        <dbReference type="EMBL" id="KAL3611567.1"/>
    </source>
</evidence>
<dbReference type="Proteomes" id="UP000309997">
    <property type="component" value="Unassembled WGS sequence"/>
</dbReference>
<accession>A0ACC4D1X7</accession>
<dbReference type="EMBL" id="RCHU02000001">
    <property type="protein sequence ID" value="KAL3611567.1"/>
    <property type="molecule type" value="Genomic_DNA"/>
</dbReference>
<organism evidence="1 2">
    <name type="scientific">Populus alba</name>
    <name type="common">White poplar</name>
    <dbReference type="NCBI Taxonomy" id="43335"/>
    <lineage>
        <taxon>Eukaryota</taxon>
        <taxon>Viridiplantae</taxon>
        <taxon>Streptophyta</taxon>
        <taxon>Embryophyta</taxon>
        <taxon>Tracheophyta</taxon>
        <taxon>Spermatophyta</taxon>
        <taxon>Magnoliopsida</taxon>
        <taxon>eudicotyledons</taxon>
        <taxon>Gunneridae</taxon>
        <taxon>Pentapetalae</taxon>
        <taxon>rosids</taxon>
        <taxon>fabids</taxon>
        <taxon>Malpighiales</taxon>
        <taxon>Salicaceae</taxon>
        <taxon>Saliceae</taxon>
        <taxon>Populus</taxon>
    </lineage>
</organism>
<evidence type="ECO:0000313" key="2">
    <source>
        <dbReference type="Proteomes" id="UP000309997"/>
    </source>
</evidence>
<reference evidence="1 2" key="1">
    <citation type="journal article" date="2024" name="Plant Biotechnol. J.">
        <title>Genome and CRISPR/Cas9 system of a widespread forest tree (Populus alba) in the world.</title>
        <authorList>
            <person name="Liu Y.J."/>
            <person name="Jiang P.F."/>
            <person name="Han X.M."/>
            <person name="Li X.Y."/>
            <person name="Wang H.M."/>
            <person name="Wang Y.J."/>
            <person name="Wang X.X."/>
            <person name="Zeng Q.Y."/>
        </authorList>
    </citation>
    <scope>NUCLEOTIDE SEQUENCE [LARGE SCALE GENOMIC DNA]</scope>
    <source>
        <strain evidence="2">cv. PAL-ZL1</strain>
    </source>
</reference>
<comment type="caution">
    <text evidence="1">The sequence shown here is derived from an EMBL/GenBank/DDBJ whole genome shotgun (WGS) entry which is preliminary data.</text>
</comment>
<proteinExistence type="predicted"/>
<name>A0ACC4D1X7_POPAL</name>
<gene>
    <name evidence="1" type="ORF">D5086_002587</name>
</gene>
<keyword evidence="2" id="KW-1185">Reference proteome</keyword>
<sequence>MQFFGGIELVVNVYLPTTQAFLKDWEDDAIVVVLATLAHAYEIKSPPWWLVTSRWNSVCTCWRLKGKKKKNSKV</sequence>